<keyword evidence="1" id="KW-0472">Membrane</keyword>
<dbReference type="PANTHER" id="PTHR36840">
    <property type="entry name" value="BLL5714 PROTEIN"/>
    <property type="match status" value="1"/>
</dbReference>
<dbReference type="AlphaFoldDB" id="A0A919NS34"/>
<feature type="transmembrane region" description="Helical" evidence="1">
    <location>
        <begin position="119"/>
        <end position="136"/>
    </location>
</feature>
<feature type="transmembrane region" description="Helical" evidence="1">
    <location>
        <begin position="244"/>
        <end position="263"/>
    </location>
</feature>
<feature type="transmembrane region" description="Helical" evidence="1">
    <location>
        <begin position="62"/>
        <end position="83"/>
    </location>
</feature>
<evidence type="ECO:0000256" key="1">
    <source>
        <dbReference type="SAM" id="Phobius"/>
    </source>
</evidence>
<feature type="transmembrane region" description="Helical" evidence="1">
    <location>
        <begin position="213"/>
        <end position="232"/>
    </location>
</feature>
<keyword evidence="3" id="KW-1185">Reference proteome</keyword>
<feature type="transmembrane region" description="Helical" evidence="1">
    <location>
        <begin position="89"/>
        <end position="112"/>
    </location>
</feature>
<dbReference type="EMBL" id="BOMY01000043">
    <property type="protein sequence ID" value="GIF24129.1"/>
    <property type="molecule type" value="Genomic_DNA"/>
</dbReference>
<reference evidence="2" key="1">
    <citation type="submission" date="2021-01" db="EMBL/GenBank/DDBJ databases">
        <title>Whole genome shotgun sequence of Actinoplanes tereljensis NBRC 105297.</title>
        <authorList>
            <person name="Komaki H."/>
            <person name="Tamura T."/>
        </authorList>
    </citation>
    <scope>NUCLEOTIDE SEQUENCE</scope>
    <source>
        <strain evidence="2">NBRC 105297</strain>
    </source>
</reference>
<feature type="transmembrane region" description="Helical" evidence="1">
    <location>
        <begin position="343"/>
        <end position="361"/>
    </location>
</feature>
<proteinExistence type="predicted"/>
<evidence type="ECO:0000313" key="3">
    <source>
        <dbReference type="Proteomes" id="UP000623608"/>
    </source>
</evidence>
<dbReference type="PANTHER" id="PTHR36840:SF1">
    <property type="entry name" value="BLL5714 PROTEIN"/>
    <property type="match status" value="1"/>
</dbReference>
<name>A0A919NS34_9ACTN</name>
<feature type="transmembrane region" description="Helical" evidence="1">
    <location>
        <begin position="175"/>
        <end position="193"/>
    </location>
</feature>
<feature type="transmembrane region" description="Helical" evidence="1">
    <location>
        <begin position="29"/>
        <end position="50"/>
    </location>
</feature>
<keyword evidence="1" id="KW-1133">Transmembrane helix</keyword>
<organism evidence="2 3">
    <name type="scientific">Paractinoplanes tereljensis</name>
    <dbReference type="NCBI Taxonomy" id="571912"/>
    <lineage>
        <taxon>Bacteria</taxon>
        <taxon>Bacillati</taxon>
        <taxon>Actinomycetota</taxon>
        <taxon>Actinomycetes</taxon>
        <taxon>Micromonosporales</taxon>
        <taxon>Micromonosporaceae</taxon>
        <taxon>Paractinoplanes</taxon>
    </lineage>
</organism>
<evidence type="ECO:0000313" key="2">
    <source>
        <dbReference type="EMBL" id="GIF24129.1"/>
    </source>
</evidence>
<comment type="caution">
    <text evidence="2">The sequence shown here is derived from an EMBL/GenBank/DDBJ whole genome shotgun (WGS) entry which is preliminary data.</text>
</comment>
<accession>A0A919NS34</accession>
<keyword evidence="1" id="KW-0812">Transmembrane</keyword>
<dbReference type="InterPro" id="IPR010640">
    <property type="entry name" value="Low_temperature_requirement_A"/>
</dbReference>
<gene>
    <name evidence="2" type="ORF">Ate02nite_68590</name>
</gene>
<dbReference type="Proteomes" id="UP000623608">
    <property type="component" value="Unassembled WGS sequence"/>
</dbReference>
<protein>
    <submittedName>
        <fullName evidence="2">Membrane protein</fullName>
    </submittedName>
</protein>
<feature type="transmembrane region" description="Helical" evidence="1">
    <location>
        <begin position="148"/>
        <end position="168"/>
    </location>
</feature>
<dbReference type="Pfam" id="PF06772">
    <property type="entry name" value="LtrA"/>
    <property type="match status" value="1"/>
</dbReference>
<feature type="transmembrane region" description="Helical" evidence="1">
    <location>
        <begin position="368"/>
        <end position="387"/>
    </location>
</feature>
<feature type="transmembrane region" description="Helical" evidence="1">
    <location>
        <begin position="283"/>
        <end position="304"/>
    </location>
</feature>
<feature type="transmembrane region" description="Helical" evidence="1">
    <location>
        <begin position="316"/>
        <end position="337"/>
    </location>
</feature>
<dbReference type="RefSeq" id="WP_203812007.1">
    <property type="nucleotide sequence ID" value="NZ_BOMY01000043.1"/>
</dbReference>
<sequence>MTGPTRNWLVPMRARSTDEPHRVSTPLELFFDLCFVVAVAQAAAPLHHSIAEHHVLSGLRGYLMVFFAIWWAWMNFTWFASAYDTDDDVYRLTTFVQIAGCLVLAAGVGPAFEDADFRIITIGYVIMRLALVAQWLRASRSDPERRNVAQRYAIGVAVVQLFWILRLWTPESWPVLPLFLVLVLADVAVPVWAERASGGPTTYHPHHISERYGLFTIIVLGESVSAATLAFRGALDEGSDYNTVLLRLAVAGLVIVFALWWLYFDRSAHALVTTLRTSFLWGYGHYFIFAAAAAVGAGLGVAVDHATHHAEISSTLAGYAIAVPVAVYLFFVWLLHIRPHQSGPMLLAFPVAVVLALLTPLTHASLELLAAVLVGLVAVNVTLGRRVPDRIS</sequence>